<dbReference type="Proteomes" id="UP001363010">
    <property type="component" value="Unassembled WGS sequence"/>
</dbReference>
<gene>
    <name evidence="3" type="ORF">WKW80_25435</name>
</gene>
<dbReference type="InterPro" id="IPR012675">
    <property type="entry name" value="Beta-grasp_dom_sf"/>
</dbReference>
<dbReference type="RefSeq" id="WP_340366359.1">
    <property type="nucleotide sequence ID" value="NZ_JBBKZV010000021.1"/>
</dbReference>
<feature type="transmembrane region" description="Helical" evidence="1">
    <location>
        <begin position="20"/>
        <end position="41"/>
    </location>
</feature>
<evidence type="ECO:0000259" key="2">
    <source>
        <dbReference type="PROSITE" id="PS51085"/>
    </source>
</evidence>
<name>A0ABU8W5J3_9BURK</name>
<reference evidence="3 4" key="1">
    <citation type="submission" date="2024-03" db="EMBL/GenBank/DDBJ databases">
        <title>Novel species of the genus Variovorax.</title>
        <authorList>
            <person name="Liu Q."/>
            <person name="Xin Y.-H."/>
        </authorList>
    </citation>
    <scope>NUCLEOTIDE SEQUENCE [LARGE SCALE GENOMIC DNA]</scope>
    <source>
        <strain evidence="3 4">KACC 18501</strain>
    </source>
</reference>
<dbReference type="Pfam" id="PF00111">
    <property type="entry name" value="Fer2"/>
    <property type="match status" value="1"/>
</dbReference>
<sequence length="554" mass="58907">MRFLSFFPRSRRDLRLCSGLVLFTYVALHLFCHALGLVSLSAAEEALRFTVIFWHSLPGTVLLYSAAAVHVSLALFAVYERRTMRMPPVQLLRIALGLAMPIGLIGHFVATRYAFEKFGLPAEYSRIAAGIWEKGASGLSLGLLAPGWIHGCLGLRFAFGHRVASQRIKLAIFGAALLLPVLAAVGFVTMGRELSAQQAQRLVPVQVGQPAQEAQLARSQDDAQLTYAAVLILIVLGRVARTLNERRRKSVVWISYPGRTVSVPRGWTVLEASRSFGVPHQAMCGGRARCTTCRVRVVEGASHCPEPQVDEARALSRLASSKGVVRLACQLRPTGDVQVEPILRGPVVGRPVVLRASDATELDAVLLLLDVRIDAGVGAQSASAHDTIYALGRYLAIAEAAAISRAEVFKHSASSWILLFRGGNDRLYGSAVSVARKIDHEAASLCTTLASDLGLHAASSLVMHAGKVVVGTIGAGTMAVVGGPVEDLELVRKRLPAIGASFIVSRSAAIAGAVSDEGLLWESAQPGDSVQAHGEAWAAARLPAAVAQSGVVRG</sequence>
<dbReference type="CDD" id="cd00207">
    <property type="entry name" value="fer2"/>
    <property type="match status" value="1"/>
</dbReference>
<dbReference type="Gene3D" id="3.10.20.30">
    <property type="match status" value="1"/>
</dbReference>
<feature type="domain" description="2Fe-2S ferredoxin-type" evidence="2">
    <location>
        <begin position="250"/>
        <end position="345"/>
    </location>
</feature>
<dbReference type="PROSITE" id="PS51085">
    <property type="entry name" value="2FE2S_FER_2"/>
    <property type="match status" value="1"/>
</dbReference>
<feature type="transmembrane region" description="Helical" evidence="1">
    <location>
        <begin position="135"/>
        <end position="158"/>
    </location>
</feature>
<evidence type="ECO:0000313" key="4">
    <source>
        <dbReference type="Proteomes" id="UP001363010"/>
    </source>
</evidence>
<comment type="caution">
    <text evidence="3">The sequence shown here is derived from an EMBL/GenBank/DDBJ whole genome shotgun (WGS) entry which is preliminary data.</text>
</comment>
<proteinExistence type="predicted"/>
<dbReference type="EMBL" id="JBBKZV010000021">
    <property type="protein sequence ID" value="MEJ8825327.1"/>
    <property type="molecule type" value="Genomic_DNA"/>
</dbReference>
<organism evidence="3 4">
    <name type="scientific">Variovorax humicola</name>
    <dbReference type="NCBI Taxonomy" id="1769758"/>
    <lineage>
        <taxon>Bacteria</taxon>
        <taxon>Pseudomonadati</taxon>
        <taxon>Pseudomonadota</taxon>
        <taxon>Betaproteobacteria</taxon>
        <taxon>Burkholderiales</taxon>
        <taxon>Comamonadaceae</taxon>
        <taxon>Variovorax</taxon>
    </lineage>
</organism>
<evidence type="ECO:0000313" key="3">
    <source>
        <dbReference type="EMBL" id="MEJ8825327.1"/>
    </source>
</evidence>
<feature type="transmembrane region" description="Helical" evidence="1">
    <location>
        <begin position="91"/>
        <end position="115"/>
    </location>
</feature>
<keyword evidence="1" id="KW-0472">Membrane</keyword>
<keyword evidence="1" id="KW-0812">Transmembrane</keyword>
<keyword evidence="1" id="KW-1133">Transmembrane helix</keyword>
<evidence type="ECO:0000256" key="1">
    <source>
        <dbReference type="SAM" id="Phobius"/>
    </source>
</evidence>
<dbReference type="InterPro" id="IPR036010">
    <property type="entry name" value="2Fe-2S_ferredoxin-like_sf"/>
</dbReference>
<protein>
    <submittedName>
        <fullName evidence="3">2Fe-2S iron-sulfur cluster-binding protein</fullName>
    </submittedName>
</protein>
<accession>A0ABU8W5J3</accession>
<dbReference type="InterPro" id="IPR001041">
    <property type="entry name" value="2Fe-2S_ferredoxin-type"/>
</dbReference>
<dbReference type="InterPro" id="IPR034804">
    <property type="entry name" value="SQR/QFR_C/D"/>
</dbReference>
<dbReference type="SUPFAM" id="SSF54292">
    <property type="entry name" value="2Fe-2S ferredoxin-like"/>
    <property type="match status" value="1"/>
</dbReference>
<keyword evidence="4" id="KW-1185">Reference proteome</keyword>
<dbReference type="SUPFAM" id="SSF81343">
    <property type="entry name" value="Fumarate reductase respiratory complex transmembrane subunits"/>
    <property type="match status" value="1"/>
</dbReference>
<feature type="transmembrane region" description="Helical" evidence="1">
    <location>
        <begin position="61"/>
        <end position="79"/>
    </location>
</feature>
<feature type="transmembrane region" description="Helical" evidence="1">
    <location>
        <begin position="170"/>
        <end position="190"/>
    </location>
</feature>